<gene>
    <name evidence="3" type="ORF">PECAL_4P14840</name>
</gene>
<dbReference type="InterPro" id="IPR001623">
    <property type="entry name" value="DnaJ_domain"/>
</dbReference>
<evidence type="ECO:0000259" key="2">
    <source>
        <dbReference type="PROSITE" id="PS50076"/>
    </source>
</evidence>
<dbReference type="InterPro" id="IPR052276">
    <property type="entry name" value="Diphthamide-biosynth_chaperone"/>
</dbReference>
<evidence type="ECO:0000256" key="1">
    <source>
        <dbReference type="SAM" id="MobiDB-lite"/>
    </source>
</evidence>
<dbReference type="Pfam" id="PF00226">
    <property type="entry name" value="DnaJ"/>
    <property type="match status" value="1"/>
</dbReference>
<feature type="domain" description="J" evidence="2">
    <location>
        <begin position="138"/>
        <end position="201"/>
    </location>
</feature>
<dbReference type="Gene3D" id="1.10.287.110">
    <property type="entry name" value="DnaJ domain"/>
    <property type="match status" value="1"/>
</dbReference>
<dbReference type="PANTHER" id="PTHR44240">
    <property type="entry name" value="DNAJ DOMAIN (PROKARYOTIC HEAT SHOCK PROTEIN)-RELATED"/>
    <property type="match status" value="1"/>
</dbReference>
<dbReference type="SUPFAM" id="SSF46565">
    <property type="entry name" value="Chaperone J-domain"/>
    <property type="match status" value="1"/>
</dbReference>
<protein>
    <recommendedName>
        <fullName evidence="2">J domain-containing protein</fullName>
    </recommendedName>
</protein>
<name>A0A8J2SKR7_9STRA</name>
<feature type="region of interest" description="Disordered" evidence="1">
    <location>
        <begin position="98"/>
        <end position="138"/>
    </location>
</feature>
<dbReference type="InterPro" id="IPR036869">
    <property type="entry name" value="J_dom_sf"/>
</dbReference>
<dbReference type="PANTHER" id="PTHR44240:SF10">
    <property type="entry name" value="J DOMAIN-CONTAINING PROTEIN"/>
    <property type="match status" value="1"/>
</dbReference>
<dbReference type="Proteomes" id="UP000789595">
    <property type="component" value="Unassembled WGS sequence"/>
</dbReference>
<accession>A0A8J2SKR7</accession>
<feature type="region of interest" description="Disordered" evidence="1">
    <location>
        <begin position="43"/>
        <end position="64"/>
    </location>
</feature>
<proteinExistence type="predicted"/>
<organism evidence="3 4">
    <name type="scientific">Pelagomonas calceolata</name>
    <dbReference type="NCBI Taxonomy" id="35677"/>
    <lineage>
        <taxon>Eukaryota</taxon>
        <taxon>Sar</taxon>
        <taxon>Stramenopiles</taxon>
        <taxon>Ochrophyta</taxon>
        <taxon>Pelagophyceae</taxon>
        <taxon>Pelagomonadales</taxon>
        <taxon>Pelagomonadaceae</taxon>
        <taxon>Pelagomonas</taxon>
    </lineage>
</organism>
<sequence length="208" mass="22812">MRLIVIATGALAWRPSHRTARRAAPVDHASDEEAWWRDMNMQGDAHVAPPPAPPQTRKARRLDAGDSVEAAFPKFGPGGGDTTWSPDVWEFTPEADRARAGAGASAARVPHEQFREEAPSAPDAAPPLPPRKRKTPRTLYDDLGCARDASPSALRAAWARLCRRHHPDSGRDASPEMFARVMAAWARLGSPEARATYDAELLREERLS</sequence>
<evidence type="ECO:0000313" key="4">
    <source>
        <dbReference type="Proteomes" id="UP000789595"/>
    </source>
</evidence>
<dbReference type="CDD" id="cd06257">
    <property type="entry name" value="DnaJ"/>
    <property type="match status" value="1"/>
</dbReference>
<comment type="caution">
    <text evidence="3">The sequence shown here is derived from an EMBL/GenBank/DDBJ whole genome shotgun (WGS) entry which is preliminary data.</text>
</comment>
<dbReference type="PROSITE" id="PS50076">
    <property type="entry name" value="DNAJ_2"/>
    <property type="match status" value="1"/>
</dbReference>
<dbReference type="EMBL" id="CAKKNE010000004">
    <property type="protein sequence ID" value="CAH0374213.1"/>
    <property type="molecule type" value="Genomic_DNA"/>
</dbReference>
<feature type="compositionally biased region" description="Basic and acidic residues" evidence="1">
    <location>
        <begin position="109"/>
        <end position="118"/>
    </location>
</feature>
<reference evidence="3" key="1">
    <citation type="submission" date="2021-11" db="EMBL/GenBank/DDBJ databases">
        <authorList>
            <consortium name="Genoscope - CEA"/>
            <person name="William W."/>
        </authorList>
    </citation>
    <scope>NUCLEOTIDE SEQUENCE</scope>
</reference>
<dbReference type="AlphaFoldDB" id="A0A8J2SKR7"/>
<dbReference type="SMART" id="SM00271">
    <property type="entry name" value="DnaJ"/>
    <property type="match status" value="1"/>
</dbReference>
<evidence type="ECO:0000313" key="3">
    <source>
        <dbReference type="EMBL" id="CAH0374213.1"/>
    </source>
</evidence>
<keyword evidence="4" id="KW-1185">Reference proteome</keyword>